<dbReference type="InterPro" id="IPR006094">
    <property type="entry name" value="Oxid_FAD_bind_N"/>
</dbReference>
<dbReference type="PANTHER" id="PTHR43762">
    <property type="entry name" value="L-GULONOLACTONE OXIDASE"/>
    <property type="match status" value="1"/>
</dbReference>
<dbReference type="EMBL" id="JAHXZI010000001">
    <property type="protein sequence ID" value="MBW6432272.1"/>
    <property type="molecule type" value="Genomic_DNA"/>
</dbReference>
<dbReference type="PROSITE" id="PS51387">
    <property type="entry name" value="FAD_PCMH"/>
    <property type="match status" value="1"/>
</dbReference>
<dbReference type="InterPro" id="IPR007173">
    <property type="entry name" value="ALO_C"/>
</dbReference>
<dbReference type="PANTHER" id="PTHR43762:SF1">
    <property type="entry name" value="D-ARABINONO-1,4-LACTONE OXIDASE"/>
    <property type="match status" value="1"/>
</dbReference>
<feature type="domain" description="FAD-binding PCMH-type" evidence="2">
    <location>
        <begin position="12"/>
        <end position="176"/>
    </location>
</feature>
<dbReference type="InterPro" id="IPR016169">
    <property type="entry name" value="FAD-bd_PCMH_sub2"/>
</dbReference>
<dbReference type="InterPro" id="IPR010031">
    <property type="entry name" value="FAD_lactone_oxidase-like"/>
</dbReference>
<protein>
    <submittedName>
        <fullName evidence="3">FAD-binding protein</fullName>
    </submittedName>
</protein>
<dbReference type="Gene3D" id="3.30.465.10">
    <property type="match status" value="1"/>
</dbReference>
<dbReference type="PIRSF" id="PIRSF000136">
    <property type="entry name" value="LGO_GLO"/>
    <property type="match status" value="1"/>
</dbReference>
<dbReference type="SUPFAM" id="SSF56176">
    <property type="entry name" value="FAD-binding/transporter-associated domain-like"/>
    <property type="match status" value="1"/>
</dbReference>
<dbReference type="Proteomes" id="UP001519863">
    <property type="component" value="Unassembled WGS sequence"/>
</dbReference>
<dbReference type="InterPro" id="IPR016167">
    <property type="entry name" value="FAD-bd_PCMH_sub1"/>
</dbReference>
<dbReference type="Gene3D" id="3.30.70.2520">
    <property type="match status" value="1"/>
</dbReference>
<reference evidence="3 4" key="1">
    <citation type="journal article" date="2013" name="Antonie Van Leeuwenhoek">
        <title>Actinoplanes hulinensis sp. nov., a novel actinomycete isolated from soybean root (Glycine max (L.) Merr).</title>
        <authorList>
            <person name="Shen Y."/>
            <person name="Liu C."/>
            <person name="Wang X."/>
            <person name="Zhao J."/>
            <person name="Jia F."/>
            <person name="Zhang Y."/>
            <person name="Wang L."/>
            <person name="Yang D."/>
            <person name="Xiang W."/>
        </authorList>
    </citation>
    <scope>NUCLEOTIDE SEQUENCE [LARGE SCALE GENOMIC DNA]</scope>
    <source>
        <strain evidence="3 4">NEAU-M9</strain>
    </source>
</reference>
<dbReference type="InterPro" id="IPR016166">
    <property type="entry name" value="FAD-bd_PCMH"/>
</dbReference>
<dbReference type="Pfam" id="PF04030">
    <property type="entry name" value="ALO"/>
    <property type="match status" value="1"/>
</dbReference>
<dbReference type="InterPro" id="IPR016171">
    <property type="entry name" value="Vanillyl_alc_oxidase_C-sub2"/>
</dbReference>
<dbReference type="Gene3D" id="3.30.43.10">
    <property type="entry name" value="Uridine Diphospho-n-acetylenolpyruvylglucosamine Reductase, domain 2"/>
    <property type="match status" value="1"/>
</dbReference>
<sequence>MRERLTNWAGNITFGARRLHRPESVAELRAVLAGADRLRVLGSGHSFNRLADTDGDLVSLAGLPRTVEIAPDRRSVRIDGGIRYGELAARLAAESLALHNMASLPHISVAGAVATATHGSGVRNGNLATAVSGLEILRADGSTAVLDRDHPDLAGAVVGLGALGVVTALTLDVVPAFELRQYVYENLPAAALDEHLDEILSAGYSVSLFTRWTGTDIDQVWLKRDAPLTGDLFGARPADGPRHPVPGMPTENCTGQGGVPGPWHERLPHFRMEFTPSSGEELQSEWHVPRTAGRAAIAAVTELRERVAAVLQVCEIRTIAADHLWLSPNHEQDSLALHFTWIADTDAVLPVVADLEKALAPHGARPHWGKIFTTAPSEVRGAYPRFGDFAALTRRFDPQGVFRNPWLDAVLDCSASLRGKTPGNR</sequence>
<evidence type="ECO:0000256" key="1">
    <source>
        <dbReference type="ARBA" id="ARBA00023002"/>
    </source>
</evidence>
<proteinExistence type="predicted"/>
<gene>
    <name evidence="3" type="ORF">KZ829_00730</name>
</gene>
<accession>A0ABS7AU04</accession>
<keyword evidence="4" id="KW-1185">Reference proteome</keyword>
<evidence type="ECO:0000259" key="2">
    <source>
        <dbReference type="PROSITE" id="PS51387"/>
    </source>
</evidence>
<dbReference type="Gene3D" id="1.10.45.10">
    <property type="entry name" value="Vanillyl-alcohol Oxidase, Chain A, domain 4"/>
    <property type="match status" value="1"/>
</dbReference>
<dbReference type="Pfam" id="PF01565">
    <property type="entry name" value="FAD_binding_4"/>
    <property type="match status" value="1"/>
</dbReference>
<evidence type="ECO:0000313" key="3">
    <source>
        <dbReference type="EMBL" id="MBW6432272.1"/>
    </source>
</evidence>
<comment type="caution">
    <text evidence="3">The sequence shown here is derived from an EMBL/GenBank/DDBJ whole genome shotgun (WGS) entry which is preliminary data.</text>
</comment>
<dbReference type="Gene3D" id="3.30.70.2530">
    <property type="match status" value="1"/>
</dbReference>
<name>A0ABS7AU04_9ACTN</name>
<evidence type="ECO:0000313" key="4">
    <source>
        <dbReference type="Proteomes" id="UP001519863"/>
    </source>
</evidence>
<dbReference type="InterPro" id="IPR036318">
    <property type="entry name" value="FAD-bd_PCMH-like_sf"/>
</dbReference>
<keyword evidence="1" id="KW-0560">Oxidoreductase</keyword>
<dbReference type="RefSeq" id="WP_220141948.1">
    <property type="nucleotide sequence ID" value="NZ_JAHXZI010000001.1"/>
</dbReference>
<organism evidence="3 4">
    <name type="scientific">Actinoplanes hulinensis</name>
    <dbReference type="NCBI Taxonomy" id="1144547"/>
    <lineage>
        <taxon>Bacteria</taxon>
        <taxon>Bacillati</taxon>
        <taxon>Actinomycetota</taxon>
        <taxon>Actinomycetes</taxon>
        <taxon>Micromonosporales</taxon>
        <taxon>Micromonosporaceae</taxon>
        <taxon>Actinoplanes</taxon>
    </lineage>
</organism>